<dbReference type="InterPro" id="IPR036526">
    <property type="entry name" value="C-N_Hydrolase_sf"/>
</dbReference>
<dbReference type="Gene3D" id="3.60.110.10">
    <property type="entry name" value="Carbon-nitrogen hydrolase"/>
    <property type="match status" value="1"/>
</dbReference>
<dbReference type="EMBL" id="JAURTK010000001">
    <property type="protein sequence ID" value="MDP9645147.1"/>
    <property type="molecule type" value="Genomic_DNA"/>
</dbReference>
<protein>
    <submittedName>
        <fullName evidence="4">Nitrilase</fullName>
        <ecNumber evidence="4">3.5.5.1</ecNumber>
    </submittedName>
</protein>
<organism evidence="4 5">
    <name type="scientific">Paraburkholderia caledonica</name>
    <dbReference type="NCBI Taxonomy" id="134536"/>
    <lineage>
        <taxon>Bacteria</taxon>
        <taxon>Pseudomonadati</taxon>
        <taxon>Pseudomonadota</taxon>
        <taxon>Betaproteobacteria</taxon>
        <taxon>Burkholderiales</taxon>
        <taxon>Burkholderiaceae</taxon>
        <taxon>Paraburkholderia</taxon>
    </lineage>
</organism>
<dbReference type="CDD" id="cd07572">
    <property type="entry name" value="nit"/>
    <property type="match status" value="1"/>
</dbReference>
<evidence type="ECO:0000313" key="4">
    <source>
        <dbReference type="EMBL" id="MDP9645147.1"/>
    </source>
</evidence>
<evidence type="ECO:0000256" key="2">
    <source>
        <dbReference type="SAM" id="MobiDB-lite"/>
    </source>
</evidence>
<feature type="region of interest" description="Disordered" evidence="2">
    <location>
        <begin position="1"/>
        <end position="27"/>
    </location>
</feature>
<dbReference type="Pfam" id="PF00795">
    <property type="entry name" value="CN_hydrolase"/>
    <property type="match status" value="1"/>
</dbReference>
<evidence type="ECO:0000313" key="5">
    <source>
        <dbReference type="Proteomes" id="UP001229486"/>
    </source>
</evidence>
<dbReference type="EC" id="3.5.5.1" evidence="4"/>
<dbReference type="PANTHER" id="PTHR23088">
    <property type="entry name" value="NITRILASE-RELATED"/>
    <property type="match status" value="1"/>
</dbReference>
<evidence type="ECO:0000256" key="1">
    <source>
        <dbReference type="ARBA" id="ARBA00022801"/>
    </source>
</evidence>
<dbReference type="PANTHER" id="PTHR23088:SF27">
    <property type="entry name" value="DEAMINATED GLUTATHIONE AMIDASE"/>
    <property type="match status" value="1"/>
</dbReference>
<dbReference type="GO" id="GO:0016811">
    <property type="term" value="F:hydrolase activity, acting on carbon-nitrogen (but not peptide) bonds, in linear amides"/>
    <property type="evidence" value="ECO:0007669"/>
    <property type="project" value="InterPro"/>
</dbReference>
<dbReference type="AlphaFoldDB" id="A0AB73I6T7"/>
<dbReference type="InterPro" id="IPR003010">
    <property type="entry name" value="C-N_Hydrolase"/>
</dbReference>
<comment type="caution">
    <text evidence="4">The sequence shown here is derived from an EMBL/GenBank/DDBJ whole genome shotgun (WGS) entry which is preliminary data.</text>
</comment>
<dbReference type="GO" id="GO:0000257">
    <property type="term" value="F:nitrilase activity"/>
    <property type="evidence" value="ECO:0007669"/>
    <property type="project" value="UniProtKB-EC"/>
</dbReference>
<dbReference type="SUPFAM" id="SSF56317">
    <property type="entry name" value="Carbon-nitrogen hydrolase"/>
    <property type="match status" value="1"/>
</dbReference>
<feature type="domain" description="CN hydrolase" evidence="3">
    <location>
        <begin position="34"/>
        <end position="279"/>
    </location>
</feature>
<name>A0AB73I6T7_9BURK</name>
<dbReference type="PROSITE" id="PS50263">
    <property type="entry name" value="CN_HYDROLASE"/>
    <property type="match status" value="1"/>
</dbReference>
<dbReference type="InterPro" id="IPR045254">
    <property type="entry name" value="Nit1/2_C-N_Hydrolase"/>
</dbReference>
<proteinExistence type="predicted"/>
<dbReference type="Proteomes" id="UP001229486">
    <property type="component" value="Unassembled WGS sequence"/>
</dbReference>
<feature type="compositionally biased region" description="Low complexity" evidence="2">
    <location>
        <begin position="7"/>
        <end position="19"/>
    </location>
</feature>
<evidence type="ECO:0000259" key="3">
    <source>
        <dbReference type="PROSITE" id="PS50263"/>
    </source>
</evidence>
<gene>
    <name evidence="4" type="ORF">J2793_000569</name>
</gene>
<reference evidence="4" key="1">
    <citation type="submission" date="2023-07" db="EMBL/GenBank/DDBJ databases">
        <title>Sorghum-associated microbial communities from plants grown in Nebraska, USA.</title>
        <authorList>
            <person name="Schachtman D."/>
        </authorList>
    </citation>
    <scope>NUCLEOTIDE SEQUENCE</scope>
    <source>
        <strain evidence="4">DS1061</strain>
    </source>
</reference>
<accession>A0AB73I6T7</accession>
<sequence>MSETHVSSSSSPALSAAAPGDSQLGQANGTQSTFRVAALQMVSTPDRDRNLADAERLIAEAAADGAQLVLLPEYFCFMGFKDTDKLAVREAYRDGPIQRFLADAARRHKLWVIGGTLPVTAPEPSRVLNTTLVFDPQGHEAARYDKIHLFNFEKGEESFDEARTICPGDEVRTFQSPFGRVGLSVCYDLRFPELYRRMGDCALIVVPSAFTYTTGRAHWEMLLRARAVENQCYVLAAAQGGKHENGRRTWGHSMLIDPWGEIVAVRDEGAGVVAGTLERTRIDEVRQSLPAWRHRVLS</sequence>
<keyword evidence="1 4" id="KW-0378">Hydrolase</keyword>